<comment type="caution">
    <text evidence="2">The sequence shown here is derived from an EMBL/GenBank/DDBJ whole genome shotgun (WGS) entry which is preliminary data.</text>
</comment>
<evidence type="ECO:0000256" key="1">
    <source>
        <dbReference type="SAM" id="MobiDB-lite"/>
    </source>
</evidence>
<dbReference type="OrthoDB" id="3209715at2"/>
<keyword evidence="3" id="KW-1185">Reference proteome</keyword>
<sequence>MYHPNSALSEALVDSEGVLSSAAALRHLSEEQLRWKVASGRWQKPARGVLVAQSGPLTDRQLLRVALLAAGPQAALAGLTAARLDGLTGFDDKGKDSDPHLPARPLWPPA</sequence>
<evidence type="ECO:0000313" key="3">
    <source>
        <dbReference type="Proteomes" id="UP000460272"/>
    </source>
</evidence>
<feature type="compositionally biased region" description="Basic and acidic residues" evidence="1">
    <location>
        <begin position="90"/>
        <end position="101"/>
    </location>
</feature>
<dbReference type="RefSeq" id="WP_145859585.1">
    <property type="nucleotide sequence ID" value="NZ_RPFW01000007.1"/>
</dbReference>
<proteinExistence type="predicted"/>
<accession>A0A6P2BRB3</accession>
<gene>
    <name evidence="2" type="ORF">EAS64_33545</name>
</gene>
<reference evidence="2 3" key="1">
    <citation type="submission" date="2018-11" db="EMBL/GenBank/DDBJ databases">
        <title>Trebonia kvetii gen.nov., sp.nov., a novel acidophilic actinobacterium, and proposal of the new actinobacterial family Treboniaceae fam. nov.</title>
        <authorList>
            <person name="Rapoport D."/>
            <person name="Sagova-Mareckova M."/>
            <person name="Sedlacek I."/>
            <person name="Provaznik J."/>
            <person name="Kralova S."/>
            <person name="Pavlinic D."/>
            <person name="Benes V."/>
            <person name="Kopecky J."/>
        </authorList>
    </citation>
    <scope>NUCLEOTIDE SEQUENCE [LARGE SCALE GENOMIC DNA]</scope>
    <source>
        <strain evidence="2 3">15Tr583</strain>
    </source>
</reference>
<evidence type="ECO:0000313" key="2">
    <source>
        <dbReference type="EMBL" id="TVZ01207.1"/>
    </source>
</evidence>
<dbReference type="Proteomes" id="UP000460272">
    <property type="component" value="Unassembled WGS sequence"/>
</dbReference>
<dbReference type="AlphaFoldDB" id="A0A6P2BRB3"/>
<dbReference type="EMBL" id="RPFW01000007">
    <property type="protein sequence ID" value="TVZ01207.1"/>
    <property type="molecule type" value="Genomic_DNA"/>
</dbReference>
<name>A0A6P2BRB3_9ACTN</name>
<organism evidence="2 3">
    <name type="scientific">Trebonia kvetii</name>
    <dbReference type="NCBI Taxonomy" id="2480626"/>
    <lineage>
        <taxon>Bacteria</taxon>
        <taxon>Bacillati</taxon>
        <taxon>Actinomycetota</taxon>
        <taxon>Actinomycetes</taxon>
        <taxon>Streptosporangiales</taxon>
        <taxon>Treboniaceae</taxon>
        <taxon>Trebonia</taxon>
    </lineage>
</organism>
<protein>
    <submittedName>
        <fullName evidence="2">Uncharacterized protein</fullName>
    </submittedName>
</protein>
<feature type="region of interest" description="Disordered" evidence="1">
    <location>
        <begin position="87"/>
        <end position="110"/>
    </location>
</feature>